<dbReference type="InterPro" id="IPR032427">
    <property type="entry name" value="P22_portal"/>
</dbReference>
<dbReference type="EMBL" id="CBAT010000033">
    <property type="protein sequence ID" value="CCZ86398.1"/>
    <property type="molecule type" value="Genomic_DNA"/>
</dbReference>
<accession>R5V743</accession>
<dbReference type="Pfam" id="PF16510">
    <property type="entry name" value="P22_portal"/>
    <property type="match status" value="1"/>
</dbReference>
<evidence type="ECO:0000313" key="1">
    <source>
        <dbReference type="EMBL" id="CCZ86398.1"/>
    </source>
</evidence>
<dbReference type="Proteomes" id="UP000018372">
    <property type="component" value="Unassembled WGS sequence"/>
</dbReference>
<proteinExistence type="predicted"/>
<evidence type="ECO:0000313" key="2">
    <source>
        <dbReference type="Proteomes" id="UP000018372"/>
    </source>
</evidence>
<name>R5V743_9BACT</name>
<dbReference type="RefSeq" id="WP_022053576.1">
    <property type="nucleotide sequence ID" value="NZ_HF998123.1"/>
</dbReference>
<sequence length="659" mass="76005">MNKFLNRKVKPARDYRTKDTVKRTRGTAYDELEEFSSYWSSLYTARSKMERSLMYAKGDQWGDYITDPDSGESITEGELIKKQGKVPLKNNMIAPITKNIEGQFRRNVTKTICSVRDRDEAKIGEMMSIALEYSQSLNEITELDASILTMLECGGFIAQRIEFGYNEYKHMNDAWVYNVDPSRLFFNTNIEDNRGWDITCIGEIFDMDFETVVAAFSKSRSDREWLESIYGKNRFKRRSFVDGVQGYNQKYADFYTPSDADLCRVILGWKLESRDAYFYQDMLDGSWGFVGLNEVDKIEQINRQRIQEASLAGVAEEDILLIEYEFKVERYWYYRYLTPWGDVLQEGRSPYWHGQHNYVFHAYPLIHGQVFNFIEDFIDQQRSINRTMTLIDFIRSSSAKGLVVIDEDAFNSMSREEIIDEYVRYNGVLFCRLKAGKDIRSVITQLNGAGAVQGDYELLSLQLKLINDIAGVNSAMQGKEPSSGTAASLYAQQTENASMNLKGLFDSFKSFRKRRDLKLMQTIQQYYNSPRYIELAGKDYSEESKYYNPEKVQGAQLDIELTEGTNTPTFQMLENEFLMKLFEMQAINVKTLLENSSLPFASKILESIKRAEQEMAENQSMTQMDPALMQQISSHNPGLIEKMMNDANASPQDGIVQAA</sequence>
<evidence type="ECO:0008006" key="3">
    <source>
        <dbReference type="Google" id="ProtNLM"/>
    </source>
</evidence>
<dbReference type="AlphaFoldDB" id="R5V743"/>
<reference evidence="1" key="1">
    <citation type="submission" date="2012-11" db="EMBL/GenBank/DDBJ databases">
        <title>Dependencies among metagenomic species, viruses, plasmids and units of genetic variation.</title>
        <authorList>
            <person name="Nielsen H.B."/>
            <person name="Almeida M."/>
            <person name="Juncker A.S."/>
            <person name="Rasmussen S."/>
            <person name="Li J."/>
            <person name="Sunagawa S."/>
            <person name="Plichta D."/>
            <person name="Gautier L."/>
            <person name="Le Chatelier E."/>
            <person name="Peletier E."/>
            <person name="Bonde I."/>
            <person name="Nielsen T."/>
            <person name="Manichanh C."/>
            <person name="Arumugam M."/>
            <person name="Batto J."/>
            <person name="Santos M.B.Q.D."/>
            <person name="Blom N."/>
            <person name="Borruel N."/>
            <person name="Burgdorf K.S."/>
            <person name="Boumezbeur F."/>
            <person name="Casellas F."/>
            <person name="Dore J."/>
            <person name="Guarner F."/>
            <person name="Hansen T."/>
            <person name="Hildebrand F."/>
            <person name="Kaas R.S."/>
            <person name="Kennedy S."/>
            <person name="Kristiansen K."/>
            <person name="Kultima J.R."/>
            <person name="Leonard P."/>
            <person name="Levenez F."/>
            <person name="Lund O."/>
            <person name="Moumen B."/>
            <person name="Le Paslier D."/>
            <person name="Pons N."/>
            <person name="Pedersen O."/>
            <person name="Prifti E."/>
            <person name="Qin J."/>
            <person name="Raes J."/>
            <person name="Tap J."/>
            <person name="Tims S."/>
            <person name="Ussery D.W."/>
            <person name="Yamada T."/>
            <person name="MetaHit consortium"/>
            <person name="Renault P."/>
            <person name="Sicheritz-Ponten T."/>
            <person name="Bork P."/>
            <person name="Wang J."/>
            <person name="Brunak S."/>
            <person name="Ehrlich S.D."/>
        </authorList>
    </citation>
    <scope>NUCLEOTIDE SEQUENCE [LARGE SCALE GENOMIC DNA]</scope>
</reference>
<protein>
    <recommendedName>
        <fullName evidence="3">Portal protein</fullName>
    </recommendedName>
</protein>
<organism evidence="1 2">
    <name type="scientific">Phocaeicola plebeius CAG:211</name>
    <dbReference type="NCBI Taxonomy" id="1263052"/>
    <lineage>
        <taxon>Bacteria</taxon>
        <taxon>Pseudomonadati</taxon>
        <taxon>Bacteroidota</taxon>
        <taxon>Bacteroidia</taxon>
        <taxon>Bacteroidales</taxon>
        <taxon>Bacteroidaceae</taxon>
        <taxon>Phocaeicola</taxon>
    </lineage>
</organism>
<gene>
    <name evidence="1" type="ORF">BN536_01324</name>
</gene>
<comment type="caution">
    <text evidence="1">The sequence shown here is derived from an EMBL/GenBank/DDBJ whole genome shotgun (WGS) entry which is preliminary data.</text>
</comment>